<evidence type="ECO:0000313" key="2">
    <source>
        <dbReference type="Proteomes" id="UP000887013"/>
    </source>
</evidence>
<sequence length="101" mass="11771">MDIVQLDPPVPTGLVLKRASSFTWNISVSKFIGQLNMKGKILNSVTYIQHGNKRDYWCWTRNSRSNRGIFDSTHHFSFREFEGGANLLRTWTKVSHLKMNR</sequence>
<organism evidence="1 2">
    <name type="scientific">Nephila pilipes</name>
    <name type="common">Giant wood spider</name>
    <name type="synonym">Nephila maculata</name>
    <dbReference type="NCBI Taxonomy" id="299642"/>
    <lineage>
        <taxon>Eukaryota</taxon>
        <taxon>Metazoa</taxon>
        <taxon>Ecdysozoa</taxon>
        <taxon>Arthropoda</taxon>
        <taxon>Chelicerata</taxon>
        <taxon>Arachnida</taxon>
        <taxon>Araneae</taxon>
        <taxon>Araneomorphae</taxon>
        <taxon>Entelegynae</taxon>
        <taxon>Araneoidea</taxon>
        <taxon>Nephilidae</taxon>
        <taxon>Nephila</taxon>
    </lineage>
</organism>
<dbReference type="AlphaFoldDB" id="A0A8X6NWX7"/>
<accession>A0A8X6NWX7</accession>
<evidence type="ECO:0000313" key="1">
    <source>
        <dbReference type="EMBL" id="GFT38791.1"/>
    </source>
</evidence>
<reference evidence="1" key="1">
    <citation type="submission" date="2020-08" db="EMBL/GenBank/DDBJ databases">
        <title>Multicomponent nature underlies the extraordinary mechanical properties of spider dragline silk.</title>
        <authorList>
            <person name="Kono N."/>
            <person name="Nakamura H."/>
            <person name="Mori M."/>
            <person name="Yoshida Y."/>
            <person name="Ohtoshi R."/>
            <person name="Malay A.D."/>
            <person name="Moran D.A.P."/>
            <person name="Tomita M."/>
            <person name="Numata K."/>
            <person name="Arakawa K."/>
        </authorList>
    </citation>
    <scope>NUCLEOTIDE SEQUENCE</scope>
</reference>
<dbReference type="Proteomes" id="UP000887013">
    <property type="component" value="Unassembled WGS sequence"/>
</dbReference>
<comment type="caution">
    <text evidence="1">The sequence shown here is derived from an EMBL/GenBank/DDBJ whole genome shotgun (WGS) entry which is preliminary data.</text>
</comment>
<keyword evidence="2" id="KW-1185">Reference proteome</keyword>
<gene>
    <name evidence="1" type="ORF">NPIL_52661</name>
</gene>
<proteinExistence type="predicted"/>
<protein>
    <submittedName>
        <fullName evidence="1">Uncharacterized protein</fullName>
    </submittedName>
</protein>
<name>A0A8X6NWX7_NEPPI</name>
<dbReference type="EMBL" id="BMAW01109518">
    <property type="protein sequence ID" value="GFT38791.1"/>
    <property type="molecule type" value="Genomic_DNA"/>
</dbReference>